<gene>
    <name evidence="2" type="ORF">PSECIP111854_00912</name>
</gene>
<dbReference type="EMBL" id="CAMAPC010000002">
    <property type="protein sequence ID" value="CAH9052160.1"/>
    <property type="molecule type" value="Genomic_DNA"/>
</dbReference>
<accession>A0A9W4QT36</accession>
<name>A0A9W4QT36_9GAMM</name>
<feature type="domain" description="HTH cro/C1-type" evidence="1">
    <location>
        <begin position="11"/>
        <end position="39"/>
    </location>
</feature>
<dbReference type="CDD" id="cd00093">
    <property type="entry name" value="HTH_XRE"/>
    <property type="match status" value="1"/>
</dbReference>
<proteinExistence type="predicted"/>
<dbReference type="InterPro" id="IPR010982">
    <property type="entry name" value="Lambda_DNA-bd_dom_sf"/>
</dbReference>
<dbReference type="Gene3D" id="1.10.260.40">
    <property type="entry name" value="lambda repressor-like DNA-binding domains"/>
    <property type="match status" value="1"/>
</dbReference>
<evidence type="ECO:0000313" key="2">
    <source>
        <dbReference type="EMBL" id="CAH9052160.1"/>
    </source>
</evidence>
<comment type="caution">
    <text evidence="2">The sequence shown here is derived from an EMBL/GenBank/DDBJ whole genome shotgun (WGS) entry which is preliminary data.</text>
</comment>
<dbReference type="Proteomes" id="UP001152467">
    <property type="component" value="Unassembled WGS sequence"/>
</dbReference>
<evidence type="ECO:0000313" key="3">
    <source>
        <dbReference type="Proteomes" id="UP001152467"/>
    </source>
</evidence>
<organism evidence="2 3">
    <name type="scientific">Pseudoalteromonas holothuriae</name>
    <dbReference type="NCBI Taxonomy" id="2963714"/>
    <lineage>
        <taxon>Bacteria</taxon>
        <taxon>Pseudomonadati</taxon>
        <taxon>Pseudomonadota</taxon>
        <taxon>Gammaproteobacteria</taxon>
        <taxon>Alteromonadales</taxon>
        <taxon>Pseudoalteromonadaceae</taxon>
        <taxon>Pseudoalteromonas</taxon>
    </lineage>
</organism>
<dbReference type="AlphaFoldDB" id="A0A9W4QT36"/>
<dbReference type="GO" id="GO:0003677">
    <property type="term" value="F:DNA binding"/>
    <property type="evidence" value="ECO:0007669"/>
    <property type="project" value="InterPro"/>
</dbReference>
<evidence type="ECO:0000259" key="1">
    <source>
        <dbReference type="PROSITE" id="PS50943"/>
    </source>
</evidence>
<dbReference type="Pfam" id="PF01381">
    <property type="entry name" value="HTH_3"/>
    <property type="match status" value="1"/>
</dbReference>
<dbReference type="SUPFAM" id="SSF47413">
    <property type="entry name" value="lambda repressor-like DNA-binding domains"/>
    <property type="match status" value="1"/>
</dbReference>
<dbReference type="InterPro" id="IPR001387">
    <property type="entry name" value="Cro/C1-type_HTH"/>
</dbReference>
<sequence>MDEFSASARMNQYEKGVHAPDFKTVKALAKVLDVPTAFLFCEEDELAVQITQYRDNL</sequence>
<dbReference type="PROSITE" id="PS50943">
    <property type="entry name" value="HTH_CROC1"/>
    <property type="match status" value="1"/>
</dbReference>
<protein>
    <recommendedName>
        <fullName evidence="1">HTH cro/C1-type domain-containing protein</fullName>
    </recommendedName>
</protein>
<reference evidence="2" key="1">
    <citation type="submission" date="2022-07" db="EMBL/GenBank/DDBJ databases">
        <authorList>
            <person name="Criscuolo A."/>
        </authorList>
    </citation>
    <scope>NUCLEOTIDE SEQUENCE</scope>
    <source>
        <strain evidence="2">CIP111854</strain>
    </source>
</reference>
<keyword evidence="3" id="KW-1185">Reference proteome</keyword>